<organism evidence="1 2">
    <name type="scientific">Microbacterium insulae</name>
    <dbReference type="NCBI Taxonomy" id="483014"/>
    <lineage>
        <taxon>Bacteria</taxon>
        <taxon>Bacillati</taxon>
        <taxon>Actinomycetota</taxon>
        <taxon>Actinomycetes</taxon>
        <taxon>Micrococcales</taxon>
        <taxon>Microbacteriaceae</taxon>
        <taxon>Microbacterium</taxon>
    </lineage>
</organism>
<dbReference type="RefSeq" id="WP_204981122.1">
    <property type="nucleotide sequence ID" value="NZ_JBHTII010000001.1"/>
</dbReference>
<dbReference type="EMBL" id="JBHTII010000001">
    <property type="protein sequence ID" value="MFD0789860.1"/>
    <property type="molecule type" value="Genomic_DNA"/>
</dbReference>
<comment type="caution">
    <text evidence="1">The sequence shown here is derived from an EMBL/GenBank/DDBJ whole genome shotgun (WGS) entry which is preliminary data.</text>
</comment>
<keyword evidence="2" id="KW-1185">Reference proteome</keyword>
<dbReference type="Proteomes" id="UP001597055">
    <property type="component" value="Unassembled WGS sequence"/>
</dbReference>
<reference evidence="2" key="1">
    <citation type="journal article" date="2019" name="Int. J. Syst. Evol. Microbiol.">
        <title>The Global Catalogue of Microorganisms (GCM) 10K type strain sequencing project: providing services to taxonomists for standard genome sequencing and annotation.</title>
        <authorList>
            <consortium name="The Broad Institute Genomics Platform"/>
            <consortium name="The Broad Institute Genome Sequencing Center for Infectious Disease"/>
            <person name="Wu L."/>
            <person name="Ma J."/>
        </authorList>
    </citation>
    <scope>NUCLEOTIDE SEQUENCE [LARGE SCALE GENOMIC DNA]</scope>
    <source>
        <strain evidence="2">CCUG 54523</strain>
    </source>
</reference>
<proteinExistence type="predicted"/>
<name>A0ABW3AGJ9_9MICO</name>
<evidence type="ECO:0000313" key="1">
    <source>
        <dbReference type="EMBL" id="MFD0789860.1"/>
    </source>
</evidence>
<sequence>MEQIPPARRVIRLFPDYSRDYPLWENSTPTWDVGYTTTPETYGLSKELGEDLAGWQAFFEEHADPFKGWDTEANLQKWLRDGEWLAQRLQEEVEEFADVQREYGPCRDRL</sequence>
<evidence type="ECO:0000313" key="2">
    <source>
        <dbReference type="Proteomes" id="UP001597055"/>
    </source>
</evidence>
<accession>A0ABW3AGJ9</accession>
<gene>
    <name evidence="1" type="ORF">ACFQ0P_05575</name>
</gene>
<protein>
    <submittedName>
        <fullName evidence="1">Uncharacterized protein</fullName>
    </submittedName>
</protein>